<reference evidence="1 2" key="1">
    <citation type="submission" date="2017-10" db="EMBL/GenBank/DDBJ databases">
        <title>Bacillus sp. nov., a halophilic bacterium isolated from a Keqin Lake.</title>
        <authorList>
            <person name="Wang H."/>
        </authorList>
    </citation>
    <scope>NUCLEOTIDE SEQUENCE [LARGE SCALE GENOMIC DNA]</scope>
    <source>
        <strain evidence="1 2">KQ-12</strain>
    </source>
</reference>
<organism evidence="1 2">
    <name type="scientific">Salipaludibacillus keqinensis</name>
    <dbReference type="NCBI Taxonomy" id="2045207"/>
    <lineage>
        <taxon>Bacteria</taxon>
        <taxon>Bacillati</taxon>
        <taxon>Bacillota</taxon>
        <taxon>Bacilli</taxon>
        <taxon>Bacillales</taxon>
        <taxon>Bacillaceae</taxon>
    </lineage>
</organism>
<sequence>MKLDWKTIAFLILGRRLEDKLNEDNFHEYNLGGNVSDDRAEHKPKRSSQHAWCILFGFFVFHFSLSNERGAFMQYLIDHEKKSIHRTTYANDRCNFHKTDVKEREFTHNMGYIEKLKIVEKYKECEHCNLLSAKPI</sequence>
<dbReference type="OrthoDB" id="2454248at2"/>
<dbReference type="EMBL" id="PDOD01000005">
    <property type="protein sequence ID" value="PYZ91986.1"/>
    <property type="molecule type" value="Genomic_DNA"/>
</dbReference>
<evidence type="ECO:0000313" key="1">
    <source>
        <dbReference type="EMBL" id="PYZ91986.1"/>
    </source>
</evidence>
<gene>
    <name evidence="1" type="ORF">CR194_17465</name>
</gene>
<evidence type="ECO:0000313" key="2">
    <source>
        <dbReference type="Proteomes" id="UP000248214"/>
    </source>
</evidence>
<name>A0A323TAH8_9BACI</name>
<protein>
    <submittedName>
        <fullName evidence="1">Uncharacterized protein</fullName>
    </submittedName>
</protein>
<comment type="caution">
    <text evidence="1">The sequence shown here is derived from an EMBL/GenBank/DDBJ whole genome shotgun (WGS) entry which is preliminary data.</text>
</comment>
<dbReference type="Proteomes" id="UP000248214">
    <property type="component" value="Unassembled WGS sequence"/>
</dbReference>
<keyword evidence="2" id="KW-1185">Reference proteome</keyword>
<accession>A0A323TAH8</accession>
<proteinExistence type="predicted"/>
<dbReference type="RefSeq" id="WP_110611447.1">
    <property type="nucleotide sequence ID" value="NZ_PDOD01000005.1"/>
</dbReference>
<dbReference type="AlphaFoldDB" id="A0A323TAH8"/>